<evidence type="ECO:0000313" key="7">
    <source>
        <dbReference type="Proteomes" id="UP001652740"/>
    </source>
</evidence>
<dbReference type="GeneID" id="113518698"/>
<keyword evidence="3 5" id="KW-1133">Transmembrane helix</keyword>
<sequence length="312" mass="33130">MGLEGSRREALVVVTLCLVWYAVSSASNVVGKLVLTDFPYPMTVTMVQLLSIVVYSPPAFAVCGIRRQTEFPRRYYWRVLVPLAFAKFFTTVCSQISIWKVPISYAHTVKATTPLWTAALARLLFGERQTAGVQAALVLIALGVAVASATELHFDSLGLVAALASAALLSLQHLYSKRVMRDTGVHHLRLLQVLSRLALALFLPLWAWRDGAALLAAGGVRGAAPLLAADGALAWLQAVAAFSVLSRVSPLAYAVASAAKRAAVVGASLLLLRNPAPPLNLAGMALAAAGVLAYNRAKLRPRAAPPPPLLPV</sequence>
<dbReference type="SUPFAM" id="SSF103481">
    <property type="entry name" value="Multidrug resistance efflux transporter EmrE"/>
    <property type="match status" value="1"/>
</dbReference>
<name>A0ABM3MGN3_GALME</name>
<keyword evidence="2 5" id="KW-0812">Transmembrane</keyword>
<keyword evidence="4 5" id="KW-0472">Membrane</keyword>
<keyword evidence="7" id="KW-1185">Reference proteome</keyword>
<evidence type="ECO:0000256" key="4">
    <source>
        <dbReference type="ARBA" id="ARBA00023136"/>
    </source>
</evidence>
<feature type="transmembrane region" description="Helical" evidence="5">
    <location>
        <begin position="226"/>
        <end position="245"/>
    </location>
</feature>
<dbReference type="Proteomes" id="UP001652740">
    <property type="component" value="Unplaced"/>
</dbReference>
<feature type="transmembrane region" description="Helical" evidence="5">
    <location>
        <begin position="42"/>
        <end position="63"/>
    </location>
</feature>
<organism evidence="7 8">
    <name type="scientific">Galleria mellonella</name>
    <name type="common">Greater wax moth</name>
    <dbReference type="NCBI Taxonomy" id="7137"/>
    <lineage>
        <taxon>Eukaryota</taxon>
        <taxon>Metazoa</taxon>
        <taxon>Ecdysozoa</taxon>
        <taxon>Arthropoda</taxon>
        <taxon>Hexapoda</taxon>
        <taxon>Insecta</taxon>
        <taxon>Pterygota</taxon>
        <taxon>Neoptera</taxon>
        <taxon>Endopterygota</taxon>
        <taxon>Lepidoptera</taxon>
        <taxon>Glossata</taxon>
        <taxon>Ditrysia</taxon>
        <taxon>Pyraloidea</taxon>
        <taxon>Pyralidae</taxon>
        <taxon>Galleriinae</taxon>
        <taxon>Galleria</taxon>
    </lineage>
</organism>
<dbReference type="InterPro" id="IPR037185">
    <property type="entry name" value="EmrE-like"/>
</dbReference>
<dbReference type="Pfam" id="PF03151">
    <property type="entry name" value="TPT"/>
    <property type="match status" value="1"/>
</dbReference>
<reference evidence="8" key="1">
    <citation type="submission" date="2025-08" db="UniProtKB">
        <authorList>
            <consortium name="RefSeq"/>
        </authorList>
    </citation>
    <scope>IDENTIFICATION</scope>
    <source>
        <tissue evidence="8">Whole larvae</tissue>
    </source>
</reference>
<dbReference type="RefSeq" id="XP_052750536.1">
    <property type="nucleotide sequence ID" value="XM_052894576.1"/>
</dbReference>
<evidence type="ECO:0000256" key="5">
    <source>
        <dbReference type="SAM" id="Phobius"/>
    </source>
</evidence>
<protein>
    <submittedName>
        <fullName evidence="8">Solute carrier family 35 member E1 homolog</fullName>
    </submittedName>
</protein>
<evidence type="ECO:0000256" key="2">
    <source>
        <dbReference type="ARBA" id="ARBA00022692"/>
    </source>
</evidence>
<comment type="subcellular location">
    <subcellularLocation>
        <location evidence="1">Membrane</location>
        <topology evidence="1">Multi-pass membrane protein</topology>
    </subcellularLocation>
</comment>
<evidence type="ECO:0000313" key="8">
    <source>
        <dbReference type="RefSeq" id="XP_052750536.1"/>
    </source>
</evidence>
<feature type="transmembrane region" description="Helical" evidence="5">
    <location>
        <begin position="105"/>
        <end position="125"/>
    </location>
</feature>
<dbReference type="InterPro" id="IPR004853">
    <property type="entry name" value="Sugar_P_trans_dom"/>
</dbReference>
<feature type="transmembrane region" description="Helical" evidence="5">
    <location>
        <begin position="75"/>
        <end position="99"/>
    </location>
</feature>
<evidence type="ECO:0000256" key="1">
    <source>
        <dbReference type="ARBA" id="ARBA00004141"/>
    </source>
</evidence>
<gene>
    <name evidence="8" type="primary">LOC113518698</name>
</gene>
<dbReference type="InterPro" id="IPR050186">
    <property type="entry name" value="TPT_transporter"/>
</dbReference>
<feature type="transmembrane region" description="Helical" evidence="5">
    <location>
        <begin position="132"/>
        <end position="150"/>
    </location>
</feature>
<evidence type="ECO:0000259" key="6">
    <source>
        <dbReference type="Pfam" id="PF03151"/>
    </source>
</evidence>
<accession>A0ABM3MGN3</accession>
<feature type="domain" description="Sugar phosphate transporter" evidence="6">
    <location>
        <begin position="12"/>
        <end position="295"/>
    </location>
</feature>
<proteinExistence type="predicted"/>
<dbReference type="PANTHER" id="PTHR11132">
    <property type="entry name" value="SOLUTE CARRIER FAMILY 35"/>
    <property type="match status" value="1"/>
</dbReference>
<evidence type="ECO:0000256" key="3">
    <source>
        <dbReference type="ARBA" id="ARBA00022989"/>
    </source>
</evidence>
<feature type="transmembrane region" description="Helical" evidence="5">
    <location>
        <begin position="156"/>
        <end position="175"/>
    </location>
</feature>